<evidence type="ECO:0000256" key="1">
    <source>
        <dbReference type="ARBA" id="ARBA00022468"/>
    </source>
</evidence>
<protein>
    <submittedName>
        <fullName evidence="7">TBC1 domain family member 22B-like isoform X1</fullName>
    </submittedName>
</protein>
<keyword evidence="2" id="KW-0597">Phosphoprotein</keyword>
<reference evidence="7" key="1">
    <citation type="submission" date="2025-08" db="UniProtKB">
        <authorList>
            <consortium name="RefSeq"/>
        </authorList>
    </citation>
    <scope>IDENTIFICATION</scope>
    <source>
        <tissue evidence="7">Whole sample</tissue>
    </source>
</reference>
<dbReference type="FunFam" id="1.10.472.80:FF:000001">
    <property type="entry name" value="TBC1 domain family member 22B"/>
    <property type="match status" value="1"/>
</dbReference>
<dbReference type="FunFam" id="1.10.8.270:FF:000004">
    <property type="entry name" value="TBC1 domain family, member 22B"/>
    <property type="match status" value="1"/>
</dbReference>
<sequence>MSAFSNEPLKDGNKSGFWKKGGGFPGSIKPVYGAQHPPLQMMPRGKEERSKGSSKKDAFRDFENKTSDAWDDGDDDLLVMANIQMSMRDVQSTAKAVMENHSKQFSAQNQQNAIKDHVTAVPSATLSHGAGPGVGVRMNSAWKPPKSTPIRFTKEVVPDREATKLEKFRSVLAGPNTDLDELRKLSWSGIPKAVRATAWKILSGYLPASVDRREPTLQRKRHEYFSFIEQYYDTRHQEMHQDTFRQIHIDIPRMNPLVAIFQQKLVQEILKDIPRMTSLAHLFQQKVVQEIFERILYIWAIRHPASGYVQGINDLVTPFFVVFLSEFIENDVESENFDVSLLPKEALNTIEADSFWCTSKLLDGIQDNYTFAQPGIQMKVNALKELIKRIDVPLYRHLEEQCVEFLQFSFRWMNNLLMREIPLRCTIRLWDTYQAEENGFADFHLYVCAAFLVRFTQDIKREQDFQGILMFLQNLPTHHWQNKEIGELLAEAYKLKYMFADAPNHLSKKK</sequence>
<dbReference type="SUPFAM" id="SSF47923">
    <property type="entry name" value="Ypt/Rab-GAP domain of gyp1p"/>
    <property type="match status" value="3"/>
</dbReference>
<feature type="region of interest" description="Disordered" evidence="4">
    <location>
        <begin position="1"/>
        <end position="59"/>
    </location>
</feature>
<dbReference type="Pfam" id="PF00566">
    <property type="entry name" value="RabGAP-TBC"/>
    <property type="match status" value="1"/>
</dbReference>
<dbReference type="Proteomes" id="UP000694844">
    <property type="component" value="Chromosome 8"/>
</dbReference>
<organism evidence="6 7">
    <name type="scientific">Crassostrea virginica</name>
    <name type="common">Eastern oyster</name>
    <dbReference type="NCBI Taxonomy" id="6565"/>
    <lineage>
        <taxon>Eukaryota</taxon>
        <taxon>Metazoa</taxon>
        <taxon>Spiralia</taxon>
        <taxon>Lophotrochozoa</taxon>
        <taxon>Mollusca</taxon>
        <taxon>Bivalvia</taxon>
        <taxon>Autobranchia</taxon>
        <taxon>Pteriomorphia</taxon>
        <taxon>Ostreida</taxon>
        <taxon>Ostreoidea</taxon>
        <taxon>Ostreidae</taxon>
        <taxon>Crassostrea</taxon>
    </lineage>
</organism>
<name>A0A8B8BAZ3_CRAVI</name>
<dbReference type="RefSeq" id="XP_022300176.1">
    <property type="nucleotide sequence ID" value="XM_022444468.1"/>
</dbReference>
<dbReference type="Gene3D" id="1.10.472.80">
    <property type="entry name" value="Ypt/Rab-GAP domain of gyp1p, domain 3"/>
    <property type="match status" value="1"/>
</dbReference>
<dbReference type="PANTHER" id="PTHR22957">
    <property type="entry name" value="TBC1 DOMAIN FAMILY MEMBER GTPASE-ACTIVATING PROTEIN"/>
    <property type="match status" value="1"/>
</dbReference>
<evidence type="ECO:0000313" key="7">
    <source>
        <dbReference type="RefSeq" id="XP_022300176.1"/>
    </source>
</evidence>
<dbReference type="PROSITE" id="PS50086">
    <property type="entry name" value="TBC_RABGAP"/>
    <property type="match status" value="1"/>
</dbReference>
<dbReference type="KEGG" id="cvn:111108519"/>
<keyword evidence="1" id="KW-0343">GTPase activation</keyword>
<keyword evidence="6" id="KW-1185">Reference proteome</keyword>
<dbReference type="InterPro" id="IPR035969">
    <property type="entry name" value="Rab-GAP_TBC_sf"/>
</dbReference>
<dbReference type="OrthoDB" id="26371at2759"/>
<evidence type="ECO:0000313" key="6">
    <source>
        <dbReference type="Proteomes" id="UP000694844"/>
    </source>
</evidence>
<dbReference type="InterPro" id="IPR000195">
    <property type="entry name" value="Rab-GAP-TBC_dom"/>
</dbReference>
<proteinExistence type="predicted"/>
<dbReference type="Gene3D" id="1.10.8.270">
    <property type="entry name" value="putative rabgap domain of human tbc1 domain family member 14 like domains"/>
    <property type="match status" value="1"/>
</dbReference>
<evidence type="ECO:0000259" key="5">
    <source>
        <dbReference type="PROSITE" id="PS50086"/>
    </source>
</evidence>
<dbReference type="SMART" id="SM00164">
    <property type="entry name" value="TBC"/>
    <property type="match status" value="1"/>
</dbReference>
<feature type="compositionally biased region" description="Basic and acidic residues" evidence="4">
    <location>
        <begin position="44"/>
        <end position="59"/>
    </location>
</feature>
<accession>A0A8B8BAZ3</accession>
<dbReference type="GO" id="GO:0071889">
    <property type="term" value="F:14-3-3 protein binding"/>
    <property type="evidence" value="ECO:0007669"/>
    <property type="project" value="UniProtKB-ARBA"/>
</dbReference>
<evidence type="ECO:0000256" key="3">
    <source>
        <dbReference type="ARBA" id="ARBA00043879"/>
    </source>
</evidence>
<comment type="function">
    <text evidence="3">May act as a GTPase-activating protein for Rab family protein(s).</text>
</comment>
<dbReference type="PANTHER" id="PTHR22957:SF26">
    <property type="entry name" value="LD44506P"/>
    <property type="match status" value="1"/>
</dbReference>
<evidence type="ECO:0000256" key="2">
    <source>
        <dbReference type="ARBA" id="ARBA00022553"/>
    </source>
</evidence>
<evidence type="ECO:0000256" key="4">
    <source>
        <dbReference type="SAM" id="MobiDB-lite"/>
    </source>
</evidence>
<dbReference type="FunFam" id="1.10.10.750:FF:000009">
    <property type="entry name" value="TBC1 domain family member 22A"/>
    <property type="match status" value="1"/>
</dbReference>
<gene>
    <name evidence="7" type="primary">LOC111108519</name>
</gene>
<feature type="domain" description="Rab-GAP TBC" evidence="5">
    <location>
        <begin position="189"/>
        <end position="437"/>
    </location>
</feature>
<dbReference type="GeneID" id="111108519"/>
<dbReference type="AlphaFoldDB" id="A0A8B8BAZ3"/>
<dbReference type="GO" id="GO:0005096">
    <property type="term" value="F:GTPase activator activity"/>
    <property type="evidence" value="ECO:0007669"/>
    <property type="project" value="UniProtKB-KW"/>
</dbReference>